<evidence type="ECO:0000256" key="1">
    <source>
        <dbReference type="SAM" id="MobiDB-lite"/>
    </source>
</evidence>
<evidence type="ECO:0000259" key="2">
    <source>
        <dbReference type="Pfam" id="PF15072"/>
    </source>
</evidence>
<dbReference type="VEuPathDB" id="ToxoDB:ETH_00022995"/>
<proteinExistence type="predicted"/>
<evidence type="ECO:0000313" key="3">
    <source>
        <dbReference type="EMBL" id="CDJ37238.1"/>
    </source>
</evidence>
<sequence length="670" mass="75124">MHAEGTPFSWQQQQKQPWQWSQQQAEQRSWHATGEQQEQRPIDTSQRTEGPGQSRWQQRCVYTGEDGYQQIQKDPSQQYFHQLGNETPHWQQQRLQQQQLLLQQQWQSECDDRQEAQLPPPKPWEPLSQARRRQWQQDLQQQQQSQLLLQQQWHEQQQPNSGPSEPSGSPSSSSPYQQQPPQLQQQQRNQSLSRWGPTTQASEWQQQQQRQQQQQQQWREQPQSENDDRQEPQLLPPKPWEPSNQARRRQWQRELEQQQQQSQQQQQDDRLKYGALEGHQTTAATPVPRTKRVWGLSRAAVAATKSPAAASSNWNPRAWPSTDPHAGDPGGDSSNVSNSSSCKREELSFEGVKAATAAAAVAAAVLQSAARQQPSVLMPPAAEPDLPGPAGRLLRRRQQQEKGKRIRGLAGDSPFALEKGHIRSADSSQSLSSAAAAVAAAAAAPGFTSCPGCWGGAWLGLRHCDTAQAAAAATTMNGWTDEANEQRAPLQHSASWVRAVLFLGFPFDAFHLGLTPSPSPCPRIMSFLVESNVSAVLRYCDSPVTKVPHLLLFLKYAIMGDDEGTLTDRLLVAADPTGEVVCSVHSSVSETFHLCPGSTVILQEPTVYYAAFKLPYVLITQRSLVRAFPPSFIDDGLRQQADEAREEWEYRVSPDLASQLHAKLPIWVGT</sequence>
<organism evidence="3 4">
    <name type="scientific">Eimeria tenella</name>
    <name type="common">Coccidian parasite</name>
    <dbReference type="NCBI Taxonomy" id="5802"/>
    <lineage>
        <taxon>Eukaryota</taxon>
        <taxon>Sar</taxon>
        <taxon>Alveolata</taxon>
        <taxon>Apicomplexa</taxon>
        <taxon>Conoidasida</taxon>
        <taxon>Coccidia</taxon>
        <taxon>Eucoccidiorida</taxon>
        <taxon>Eimeriorina</taxon>
        <taxon>Eimeriidae</taxon>
        <taxon>Eimeria</taxon>
    </lineage>
</organism>
<feature type="domain" description="Homologous recombination OB-fold protein OB-fold" evidence="2">
    <location>
        <begin position="546"/>
        <end position="630"/>
    </location>
</feature>
<dbReference type="OrthoDB" id="348735at2759"/>
<feature type="compositionally biased region" description="Low complexity" evidence="1">
    <location>
        <begin position="203"/>
        <end position="221"/>
    </location>
</feature>
<dbReference type="Pfam" id="PF15072">
    <property type="entry name" value="HROB"/>
    <property type="match status" value="1"/>
</dbReference>
<dbReference type="VEuPathDB" id="ToxoDB:ETH2_1354100"/>
<feature type="region of interest" description="Disordered" evidence="1">
    <location>
        <begin position="105"/>
        <end position="342"/>
    </location>
</feature>
<dbReference type="AlphaFoldDB" id="U6KP61"/>
<name>U6KP61_EIMTE</name>
<feature type="compositionally biased region" description="Low complexity" evidence="1">
    <location>
        <begin position="257"/>
        <end position="266"/>
    </location>
</feature>
<feature type="compositionally biased region" description="Low complexity" evidence="1">
    <location>
        <begin position="297"/>
        <end position="312"/>
    </location>
</feature>
<dbReference type="OMA" id="VLITQRC"/>
<feature type="region of interest" description="Disordered" evidence="1">
    <location>
        <begin position="1"/>
        <end position="58"/>
    </location>
</feature>
<evidence type="ECO:0000313" key="4">
    <source>
        <dbReference type="Proteomes" id="UP000030747"/>
    </source>
</evidence>
<gene>
    <name evidence="3" type="ORF">ETH_00022995</name>
</gene>
<reference evidence="3" key="1">
    <citation type="submission" date="2013-10" db="EMBL/GenBank/DDBJ databases">
        <title>Genomic analysis of the causative agents of coccidiosis in chickens.</title>
        <authorList>
            <person name="Reid A.J."/>
            <person name="Blake D."/>
            <person name="Billington K."/>
            <person name="Browne H."/>
            <person name="Dunn M."/>
            <person name="Hung S."/>
            <person name="Kawahara F."/>
            <person name="Miranda-Saavedra D."/>
            <person name="Mourier T."/>
            <person name="Nagra H."/>
            <person name="Otto T.D."/>
            <person name="Rawlings N."/>
            <person name="Sanchez A."/>
            <person name="Sanders M."/>
            <person name="Subramaniam C."/>
            <person name="Tay Y."/>
            <person name="Dear P."/>
            <person name="Doerig C."/>
            <person name="Gruber A."/>
            <person name="Parkinson J."/>
            <person name="Shirley M."/>
            <person name="Wan K.L."/>
            <person name="Berriman M."/>
            <person name="Tomley F."/>
            <person name="Pain A."/>
        </authorList>
    </citation>
    <scope>NUCLEOTIDE SEQUENCE [LARGE SCALE GENOMIC DNA]</scope>
    <source>
        <strain evidence="3">Houghton</strain>
    </source>
</reference>
<dbReference type="InterPro" id="IPR058570">
    <property type="entry name" value="HROB_OB"/>
</dbReference>
<dbReference type="RefSeq" id="XP_013228076.1">
    <property type="nucleotide sequence ID" value="XM_013372622.1"/>
</dbReference>
<accession>U6KP61</accession>
<keyword evidence="4" id="KW-1185">Reference proteome</keyword>
<dbReference type="Proteomes" id="UP000030747">
    <property type="component" value="Unassembled WGS sequence"/>
</dbReference>
<protein>
    <recommendedName>
        <fullName evidence="2">Homologous recombination OB-fold protein OB-fold domain-containing protein</fullName>
    </recommendedName>
</protein>
<dbReference type="GO" id="GO:0000725">
    <property type="term" value="P:recombinational repair"/>
    <property type="evidence" value="ECO:0007669"/>
    <property type="project" value="InterPro"/>
</dbReference>
<feature type="compositionally biased region" description="Low complexity" evidence="1">
    <location>
        <begin position="9"/>
        <end position="27"/>
    </location>
</feature>
<dbReference type="EMBL" id="HG673748">
    <property type="protein sequence ID" value="CDJ37238.1"/>
    <property type="molecule type" value="Genomic_DNA"/>
</dbReference>
<dbReference type="GeneID" id="25253711"/>
<feature type="compositionally biased region" description="Low complexity" evidence="1">
    <location>
        <begin position="136"/>
        <end position="194"/>
    </location>
</feature>
<reference evidence="3" key="2">
    <citation type="submission" date="2013-10" db="EMBL/GenBank/DDBJ databases">
        <authorList>
            <person name="Aslett M."/>
        </authorList>
    </citation>
    <scope>NUCLEOTIDE SEQUENCE [LARGE SCALE GENOMIC DNA]</scope>
    <source>
        <strain evidence="3">Houghton</strain>
    </source>
</reference>